<sequence length="315" mass="34341">MTSIVFMGTPEFSAPILESLIENGYDVKAVMTQPDRMVGRKRVLTQSPVKQVAVKHGIKVLQPEKLSGSDEMAEVIAMKPDFLVTAAFGQFLPTKLLAAAQIGAINVHGSLLPKYRGGAPIQYAIMNGEQETGITIIYMVKQMDAGNIISRRAIKIEDNDDSGSMFEKLSLLGKELLLEALPKLVNGTSESIPQNEDEVTFSPTIKPEEEALDFTKTAKEIDWKIRSLRPVPGAYTILKGKRTKFWDVTVLDEKTELAAGQVVEVAKKLLKIACGNGTVLAVNELQPNGKSKQTIVDYLNGSGQGIKEGQQVIDV</sequence>
<dbReference type="CDD" id="cd08704">
    <property type="entry name" value="Met_tRNA_FMT_C"/>
    <property type="match status" value="1"/>
</dbReference>
<dbReference type="Gene3D" id="3.10.25.10">
    <property type="entry name" value="Formyl transferase, C-terminal domain"/>
    <property type="match status" value="1"/>
</dbReference>
<dbReference type="InterPro" id="IPR037022">
    <property type="entry name" value="Formyl_trans_C_sf"/>
</dbReference>
<dbReference type="Pfam" id="PF00551">
    <property type="entry name" value="Formyl_trans_N"/>
    <property type="match status" value="1"/>
</dbReference>
<evidence type="ECO:0000256" key="8">
    <source>
        <dbReference type="HAMAP-Rule" id="MF_00182"/>
    </source>
</evidence>
<dbReference type="PANTHER" id="PTHR11138:SF5">
    <property type="entry name" value="METHIONYL-TRNA FORMYLTRANSFERASE, MITOCHONDRIAL"/>
    <property type="match status" value="1"/>
</dbReference>
<comment type="similarity">
    <text evidence="2 8">Belongs to the Fmt family.</text>
</comment>
<dbReference type="EC" id="2.1.2.9" evidence="3 8"/>
<dbReference type="OrthoDB" id="9802815at2"/>
<comment type="function">
    <text evidence="1 8">Attaches a formyl group to the free amino group of methionyl-tRNA(fMet). The formyl group appears to play a dual role in the initiator identity of N-formylmethionyl-tRNA by promoting its recognition by IF2 and preventing the misappropriation of this tRNA by the elongation apparatus.</text>
</comment>
<keyword evidence="12" id="KW-1185">Reference proteome</keyword>
<keyword evidence="6 8" id="KW-0648">Protein biosynthesis</keyword>
<gene>
    <name evidence="8" type="primary">fmt</name>
    <name evidence="11" type="ORF">FC66_GL000125</name>
</gene>
<dbReference type="RefSeq" id="WP_057973447.1">
    <property type="nucleotide sequence ID" value="NZ_AZDI01000001.1"/>
</dbReference>
<feature type="domain" description="Formyl transferase N-terminal" evidence="9">
    <location>
        <begin position="4"/>
        <end position="181"/>
    </location>
</feature>
<comment type="catalytic activity">
    <reaction evidence="7 8">
        <text>L-methionyl-tRNA(fMet) + (6R)-10-formyltetrahydrofolate = N-formyl-L-methionyl-tRNA(fMet) + (6S)-5,6,7,8-tetrahydrofolate + H(+)</text>
        <dbReference type="Rhea" id="RHEA:24380"/>
        <dbReference type="Rhea" id="RHEA-COMP:9952"/>
        <dbReference type="Rhea" id="RHEA-COMP:9953"/>
        <dbReference type="ChEBI" id="CHEBI:15378"/>
        <dbReference type="ChEBI" id="CHEBI:57453"/>
        <dbReference type="ChEBI" id="CHEBI:78530"/>
        <dbReference type="ChEBI" id="CHEBI:78844"/>
        <dbReference type="ChEBI" id="CHEBI:195366"/>
        <dbReference type="EC" id="2.1.2.9"/>
    </reaction>
</comment>
<organism evidence="11 12">
    <name type="scientific">Dellaglioa algida DSM 15638</name>
    <dbReference type="NCBI Taxonomy" id="1423719"/>
    <lineage>
        <taxon>Bacteria</taxon>
        <taxon>Bacillati</taxon>
        <taxon>Bacillota</taxon>
        <taxon>Bacilli</taxon>
        <taxon>Lactobacillales</taxon>
        <taxon>Lactobacillaceae</taxon>
        <taxon>Dellaglioa</taxon>
    </lineage>
</organism>
<accession>A0A0R1HJ76</accession>
<name>A0A0R1HJ76_9LACO</name>
<dbReference type="InterPro" id="IPR036477">
    <property type="entry name" value="Formyl_transf_N_sf"/>
</dbReference>
<evidence type="ECO:0000256" key="6">
    <source>
        <dbReference type="ARBA" id="ARBA00022917"/>
    </source>
</evidence>
<evidence type="ECO:0000256" key="7">
    <source>
        <dbReference type="ARBA" id="ARBA00048558"/>
    </source>
</evidence>
<dbReference type="NCBIfam" id="TIGR00460">
    <property type="entry name" value="fmt"/>
    <property type="match status" value="1"/>
</dbReference>
<dbReference type="Proteomes" id="UP000051450">
    <property type="component" value="Unassembled WGS sequence"/>
</dbReference>
<dbReference type="PROSITE" id="PS00373">
    <property type="entry name" value="GART"/>
    <property type="match status" value="1"/>
</dbReference>
<keyword evidence="5 8" id="KW-0808">Transferase</keyword>
<dbReference type="STRING" id="1423719.FC66_GL000125"/>
<dbReference type="InterPro" id="IPR011034">
    <property type="entry name" value="Formyl_transferase-like_C_sf"/>
</dbReference>
<feature type="binding site" evidence="8">
    <location>
        <begin position="110"/>
        <end position="113"/>
    </location>
    <ligand>
        <name>(6S)-5,6,7,8-tetrahydrofolate</name>
        <dbReference type="ChEBI" id="CHEBI:57453"/>
    </ligand>
</feature>
<dbReference type="AlphaFoldDB" id="A0A0R1HJ76"/>
<dbReference type="Pfam" id="PF02911">
    <property type="entry name" value="Formyl_trans_C"/>
    <property type="match status" value="1"/>
</dbReference>
<dbReference type="CDD" id="cd08646">
    <property type="entry name" value="FMT_core_Met-tRNA-FMT_N"/>
    <property type="match status" value="1"/>
</dbReference>
<dbReference type="InterPro" id="IPR001555">
    <property type="entry name" value="GART_AS"/>
</dbReference>
<evidence type="ECO:0000256" key="4">
    <source>
        <dbReference type="ARBA" id="ARBA00016014"/>
    </source>
</evidence>
<dbReference type="InterPro" id="IPR005793">
    <property type="entry name" value="Formyl_trans_C"/>
</dbReference>
<evidence type="ECO:0000313" key="12">
    <source>
        <dbReference type="Proteomes" id="UP000051450"/>
    </source>
</evidence>
<dbReference type="PATRIC" id="fig|1423719.4.peg.127"/>
<evidence type="ECO:0000256" key="5">
    <source>
        <dbReference type="ARBA" id="ARBA00022679"/>
    </source>
</evidence>
<evidence type="ECO:0000256" key="1">
    <source>
        <dbReference type="ARBA" id="ARBA00002606"/>
    </source>
</evidence>
<dbReference type="InterPro" id="IPR044135">
    <property type="entry name" value="Met-tRNA-FMT_C"/>
</dbReference>
<evidence type="ECO:0000256" key="3">
    <source>
        <dbReference type="ARBA" id="ARBA00012261"/>
    </source>
</evidence>
<dbReference type="InterPro" id="IPR002376">
    <property type="entry name" value="Formyl_transf_N"/>
</dbReference>
<protein>
    <recommendedName>
        <fullName evidence="4 8">Methionyl-tRNA formyltransferase</fullName>
        <ecNumber evidence="3 8">2.1.2.9</ecNumber>
    </recommendedName>
</protein>
<dbReference type="FunFam" id="3.40.50.170:FF:000004">
    <property type="entry name" value="Methionyl-tRNA formyltransferase"/>
    <property type="match status" value="1"/>
</dbReference>
<dbReference type="InterPro" id="IPR041711">
    <property type="entry name" value="Met-tRNA-FMT_N"/>
</dbReference>
<proteinExistence type="inferred from homology"/>
<dbReference type="GO" id="GO:0004479">
    <property type="term" value="F:methionyl-tRNA formyltransferase activity"/>
    <property type="evidence" value="ECO:0007669"/>
    <property type="project" value="UniProtKB-UniRule"/>
</dbReference>
<dbReference type="GO" id="GO:0005829">
    <property type="term" value="C:cytosol"/>
    <property type="evidence" value="ECO:0007669"/>
    <property type="project" value="TreeGrafter"/>
</dbReference>
<evidence type="ECO:0000313" key="11">
    <source>
        <dbReference type="EMBL" id="KRK46502.1"/>
    </source>
</evidence>
<dbReference type="Gene3D" id="3.40.50.170">
    <property type="entry name" value="Formyl transferase, N-terminal domain"/>
    <property type="match status" value="1"/>
</dbReference>
<dbReference type="HAMAP" id="MF_00182">
    <property type="entry name" value="Formyl_trans"/>
    <property type="match status" value="1"/>
</dbReference>
<dbReference type="PANTHER" id="PTHR11138">
    <property type="entry name" value="METHIONYL-TRNA FORMYLTRANSFERASE"/>
    <property type="match status" value="1"/>
</dbReference>
<reference evidence="11 12" key="1">
    <citation type="journal article" date="2015" name="Genome Announc.">
        <title>Expanding the biotechnology potential of lactobacilli through comparative genomics of 213 strains and associated genera.</title>
        <authorList>
            <person name="Sun Z."/>
            <person name="Harris H.M."/>
            <person name="McCann A."/>
            <person name="Guo C."/>
            <person name="Argimon S."/>
            <person name="Zhang W."/>
            <person name="Yang X."/>
            <person name="Jeffery I.B."/>
            <person name="Cooney J.C."/>
            <person name="Kagawa T.F."/>
            <person name="Liu W."/>
            <person name="Song Y."/>
            <person name="Salvetti E."/>
            <person name="Wrobel A."/>
            <person name="Rasinkangas P."/>
            <person name="Parkhill J."/>
            <person name="Rea M.C."/>
            <person name="O'Sullivan O."/>
            <person name="Ritari J."/>
            <person name="Douillard F.P."/>
            <person name="Paul Ross R."/>
            <person name="Yang R."/>
            <person name="Briner A.E."/>
            <person name="Felis G.E."/>
            <person name="de Vos W.M."/>
            <person name="Barrangou R."/>
            <person name="Klaenhammer T.R."/>
            <person name="Caufield P.W."/>
            <person name="Cui Y."/>
            <person name="Zhang H."/>
            <person name="O'Toole P.W."/>
        </authorList>
    </citation>
    <scope>NUCLEOTIDE SEQUENCE [LARGE SCALE GENOMIC DNA]</scope>
    <source>
        <strain evidence="11 12">DSM 15638</strain>
    </source>
</reference>
<evidence type="ECO:0000256" key="2">
    <source>
        <dbReference type="ARBA" id="ARBA00010699"/>
    </source>
</evidence>
<dbReference type="SUPFAM" id="SSF53328">
    <property type="entry name" value="Formyltransferase"/>
    <property type="match status" value="1"/>
</dbReference>
<evidence type="ECO:0000259" key="10">
    <source>
        <dbReference type="Pfam" id="PF02911"/>
    </source>
</evidence>
<comment type="caution">
    <text evidence="11">The sequence shown here is derived from an EMBL/GenBank/DDBJ whole genome shotgun (WGS) entry which is preliminary data.</text>
</comment>
<dbReference type="SUPFAM" id="SSF50486">
    <property type="entry name" value="FMT C-terminal domain-like"/>
    <property type="match status" value="1"/>
</dbReference>
<evidence type="ECO:0000259" key="9">
    <source>
        <dbReference type="Pfam" id="PF00551"/>
    </source>
</evidence>
<dbReference type="EMBL" id="AZDI01000001">
    <property type="protein sequence ID" value="KRK46502.1"/>
    <property type="molecule type" value="Genomic_DNA"/>
</dbReference>
<dbReference type="InterPro" id="IPR005794">
    <property type="entry name" value="Fmt"/>
</dbReference>
<feature type="domain" description="Formyl transferase C-terminal" evidence="10">
    <location>
        <begin position="205"/>
        <end position="302"/>
    </location>
</feature>